<keyword evidence="6" id="KW-0472">Membrane</keyword>
<keyword evidence="4" id="KW-1015">Disulfide bond</keyword>
<dbReference type="AlphaFoldDB" id="A0A3D9IBV4"/>
<accession>A0A3D9IBV4</accession>
<evidence type="ECO:0000256" key="5">
    <source>
        <dbReference type="ARBA" id="ARBA00023284"/>
    </source>
</evidence>
<dbReference type="PANTHER" id="PTHR13887:SF14">
    <property type="entry name" value="DISULFIDE BOND FORMATION PROTEIN D"/>
    <property type="match status" value="1"/>
</dbReference>
<keyword evidence="3" id="KW-0560">Oxidoreductase</keyword>
<evidence type="ECO:0000256" key="2">
    <source>
        <dbReference type="ARBA" id="ARBA00022729"/>
    </source>
</evidence>
<evidence type="ECO:0000256" key="4">
    <source>
        <dbReference type="ARBA" id="ARBA00023157"/>
    </source>
</evidence>
<proteinExistence type="inferred from homology"/>
<keyword evidence="9" id="KW-1185">Reference proteome</keyword>
<dbReference type="Proteomes" id="UP000256869">
    <property type="component" value="Unassembled WGS sequence"/>
</dbReference>
<keyword evidence="5" id="KW-0676">Redox-active center</keyword>
<dbReference type="SUPFAM" id="SSF52833">
    <property type="entry name" value="Thioredoxin-like"/>
    <property type="match status" value="1"/>
</dbReference>
<evidence type="ECO:0000256" key="1">
    <source>
        <dbReference type="ARBA" id="ARBA00005791"/>
    </source>
</evidence>
<evidence type="ECO:0000256" key="3">
    <source>
        <dbReference type="ARBA" id="ARBA00023002"/>
    </source>
</evidence>
<dbReference type="GO" id="GO:0016491">
    <property type="term" value="F:oxidoreductase activity"/>
    <property type="evidence" value="ECO:0007669"/>
    <property type="project" value="UniProtKB-KW"/>
</dbReference>
<sequence>MSSRNRNHNRGKKSKTLKKKNPAKVLVLYTFALIVLLLAIFLINRATTGSEQDMTRVEELPSIVNQPVIGQESAKVTMVEFGDYKCPSCKQWSEVVYPQLKAEYIDTGKMKLVFINTLFHGAESELGAIAGEAVFSQNKDLFWDFNKAMFANQPTADHDVNWITVDKVLEVAQSVSPTIDLTKLKDDIVNKTTEPSVNIDTELVAKYRINQTPTLIINGIVIHNPFDIESIKSVIDKEIGA</sequence>
<dbReference type="Gene3D" id="3.40.30.10">
    <property type="entry name" value="Glutaredoxin"/>
    <property type="match status" value="1"/>
</dbReference>
<dbReference type="InterPro" id="IPR012336">
    <property type="entry name" value="Thioredoxin-like_fold"/>
</dbReference>
<keyword evidence="2" id="KW-0732">Signal</keyword>
<comment type="caution">
    <text evidence="8">The sequence shown here is derived from an EMBL/GenBank/DDBJ whole genome shotgun (WGS) entry which is preliminary data.</text>
</comment>
<feature type="domain" description="Thioredoxin" evidence="7">
    <location>
        <begin position="54"/>
        <end position="240"/>
    </location>
</feature>
<comment type="similarity">
    <text evidence="1">Belongs to the thioredoxin family. DsbA subfamily.</text>
</comment>
<dbReference type="Pfam" id="PF13462">
    <property type="entry name" value="Thioredoxin_4"/>
    <property type="match status" value="1"/>
</dbReference>
<dbReference type="InterPro" id="IPR036249">
    <property type="entry name" value="Thioredoxin-like_sf"/>
</dbReference>
<dbReference type="GO" id="GO:0016853">
    <property type="term" value="F:isomerase activity"/>
    <property type="evidence" value="ECO:0007669"/>
    <property type="project" value="UniProtKB-KW"/>
</dbReference>
<evidence type="ECO:0000256" key="6">
    <source>
        <dbReference type="SAM" id="Phobius"/>
    </source>
</evidence>
<evidence type="ECO:0000313" key="8">
    <source>
        <dbReference type="EMBL" id="RED59248.1"/>
    </source>
</evidence>
<dbReference type="PROSITE" id="PS51352">
    <property type="entry name" value="THIOREDOXIN_2"/>
    <property type="match status" value="1"/>
</dbReference>
<organism evidence="8 9">
    <name type="scientific">Cohnella lupini</name>
    <dbReference type="NCBI Taxonomy" id="1294267"/>
    <lineage>
        <taxon>Bacteria</taxon>
        <taxon>Bacillati</taxon>
        <taxon>Bacillota</taxon>
        <taxon>Bacilli</taxon>
        <taxon>Bacillales</taxon>
        <taxon>Paenibacillaceae</taxon>
        <taxon>Cohnella</taxon>
    </lineage>
</organism>
<keyword evidence="6" id="KW-1133">Transmembrane helix</keyword>
<dbReference type="InterPro" id="IPR013766">
    <property type="entry name" value="Thioredoxin_domain"/>
</dbReference>
<keyword evidence="6" id="KW-0812">Transmembrane</keyword>
<dbReference type="EMBL" id="QRDY01000007">
    <property type="protein sequence ID" value="RED59248.1"/>
    <property type="molecule type" value="Genomic_DNA"/>
</dbReference>
<gene>
    <name evidence="8" type="ORF">DFP95_10787</name>
</gene>
<feature type="transmembrane region" description="Helical" evidence="6">
    <location>
        <begin position="21"/>
        <end position="43"/>
    </location>
</feature>
<name>A0A3D9IBV4_9BACL</name>
<reference evidence="8 9" key="1">
    <citation type="submission" date="2018-07" db="EMBL/GenBank/DDBJ databases">
        <title>Genomic Encyclopedia of Type Strains, Phase III (KMG-III): the genomes of soil and plant-associated and newly described type strains.</title>
        <authorList>
            <person name="Whitman W."/>
        </authorList>
    </citation>
    <scope>NUCLEOTIDE SEQUENCE [LARGE SCALE GENOMIC DNA]</scope>
    <source>
        <strain evidence="8 9">CECT 8236</strain>
    </source>
</reference>
<keyword evidence="8" id="KW-0413">Isomerase</keyword>
<dbReference type="PANTHER" id="PTHR13887">
    <property type="entry name" value="GLUTATHIONE S-TRANSFERASE KAPPA"/>
    <property type="match status" value="1"/>
</dbReference>
<protein>
    <submittedName>
        <fullName evidence="8">Protein-disulfide isomerase</fullName>
    </submittedName>
</protein>
<evidence type="ECO:0000313" key="9">
    <source>
        <dbReference type="Proteomes" id="UP000256869"/>
    </source>
</evidence>
<evidence type="ECO:0000259" key="7">
    <source>
        <dbReference type="PROSITE" id="PS51352"/>
    </source>
</evidence>